<dbReference type="EMBL" id="BMJS01000001">
    <property type="protein sequence ID" value="GGF88312.1"/>
    <property type="molecule type" value="Genomic_DNA"/>
</dbReference>
<evidence type="ECO:0000313" key="3">
    <source>
        <dbReference type="Proteomes" id="UP000636949"/>
    </source>
</evidence>
<comment type="caution">
    <text evidence="2">The sequence shown here is derived from an EMBL/GenBank/DDBJ whole genome shotgun (WGS) entry which is preliminary data.</text>
</comment>
<dbReference type="AlphaFoldDB" id="A0A8J2Z1X9"/>
<proteinExistence type="predicted"/>
<dbReference type="PANTHER" id="PTHR43861:SF1">
    <property type="entry name" value="TRANS-ACONITATE 2-METHYLTRANSFERASE"/>
    <property type="match status" value="1"/>
</dbReference>
<name>A0A8J2Z1X9_9GAMM</name>
<evidence type="ECO:0000259" key="1">
    <source>
        <dbReference type="Pfam" id="PF08242"/>
    </source>
</evidence>
<dbReference type="Gene3D" id="3.40.50.150">
    <property type="entry name" value="Vaccinia Virus protein VP39"/>
    <property type="match status" value="1"/>
</dbReference>
<dbReference type="PANTHER" id="PTHR43861">
    <property type="entry name" value="TRANS-ACONITATE 2-METHYLTRANSFERASE-RELATED"/>
    <property type="match status" value="1"/>
</dbReference>
<organism evidence="2 3">
    <name type="scientific">Cysteiniphilum litorale</name>
    <dbReference type="NCBI Taxonomy" id="2056700"/>
    <lineage>
        <taxon>Bacteria</taxon>
        <taxon>Pseudomonadati</taxon>
        <taxon>Pseudomonadota</taxon>
        <taxon>Gammaproteobacteria</taxon>
        <taxon>Thiotrichales</taxon>
        <taxon>Fastidiosibacteraceae</taxon>
        <taxon>Cysteiniphilum</taxon>
    </lineage>
</organism>
<accession>A0A8J2Z1X9</accession>
<dbReference type="Pfam" id="PF08242">
    <property type="entry name" value="Methyltransf_12"/>
    <property type="match status" value="1"/>
</dbReference>
<dbReference type="InterPro" id="IPR013217">
    <property type="entry name" value="Methyltransf_12"/>
</dbReference>
<keyword evidence="3" id="KW-1185">Reference proteome</keyword>
<reference evidence="2" key="2">
    <citation type="submission" date="2020-09" db="EMBL/GenBank/DDBJ databases">
        <authorList>
            <person name="Sun Q."/>
            <person name="Zhou Y."/>
        </authorList>
    </citation>
    <scope>NUCLEOTIDE SEQUENCE</scope>
    <source>
        <strain evidence="2">CGMCC 1.15758</strain>
    </source>
</reference>
<sequence>MLKSPRISFSAAKDSYHQHDQVQRKVDENLKNMACQHLEQYQNIQHILELGCGDGVASIDIAKRLMPLTYDAVDIADALIDRAREITVDSSPISRCNFNFIQGDFNQSFFWQALPQKKYDVIYSNMALQWSHCLQRLFKYIDQVLAVNGMFVFSIPLDGTFEELKKIVRINKFTAHHEMQSLFKLLNWQYLSIDKQSIQLEFFNRLTQLKHLKSTGVNSFLGDGKEEKNGKGRKSKKPEMKSLWRYLHNDNDQMTTLSYEIGLYVITKG</sequence>
<dbReference type="InterPro" id="IPR029063">
    <property type="entry name" value="SAM-dependent_MTases_sf"/>
</dbReference>
<feature type="domain" description="Methyltransferase type 12" evidence="1">
    <location>
        <begin position="48"/>
        <end position="151"/>
    </location>
</feature>
<reference evidence="2" key="1">
    <citation type="journal article" date="2014" name="Int. J. Syst. Evol. Microbiol.">
        <title>Complete genome sequence of Corynebacterium casei LMG S-19264T (=DSM 44701T), isolated from a smear-ripened cheese.</title>
        <authorList>
            <consortium name="US DOE Joint Genome Institute (JGI-PGF)"/>
            <person name="Walter F."/>
            <person name="Albersmeier A."/>
            <person name="Kalinowski J."/>
            <person name="Ruckert C."/>
        </authorList>
    </citation>
    <scope>NUCLEOTIDE SEQUENCE</scope>
    <source>
        <strain evidence="2">CGMCC 1.15758</strain>
    </source>
</reference>
<gene>
    <name evidence="2" type="primary">bioC</name>
    <name evidence="2" type="ORF">GCM10010995_01990</name>
</gene>
<evidence type="ECO:0000313" key="2">
    <source>
        <dbReference type="EMBL" id="GGF88312.1"/>
    </source>
</evidence>
<dbReference type="RefSeq" id="WP_117001198.1">
    <property type="nucleotide sequence ID" value="NZ_BMJS01000001.1"/>
</dbReference>
<dbReference type="OrthoDB" id="9760689at2"/>
<protein>
    <submittedName>
        <fullName evidence="2">Biotin synthase</fullName>
    </submittedName>
</protein>
<dbReference type="SUPFAM" id="SSF53335">
    <property type="entry name" value="S-adenosyl-L-methionine-dependent methyltransferases"/>
    <property type="match status" value="1"/>
</dbReference>
<dbReference type="CDD" id="cd02440">
    <property type="entry name" value="AdoMet_MTases"/>
    <property type="match status" value="1"/>
</dbReference>
<dbReference type="Proteomes" id="UP000636949">
    <property type="component" value="Unassembled WGS sequence"/>
</dbReference>